<evidence type="ECO:0000313" key="3">
    <source>
        <dbReference type="Proteomes" id="UP001152797"/>
    </source>
</evidence>
<dbReference type="EMBL" id="CAMXCT020002879">
    <property type="protein sequence ID" value="CAL1154413.1"/>
    <property type="molecule type" value="Genomic_DNA"/>
</dbReference>
<protein>
    <submittedName>
        <fullName evidence="2">Ankyrin-1</fullName>
    </submittedName>
</protein>
<reference evidence="2 3" key="2">
    <citation type="submission" date="2024-05" db="EMBL/GenBank/DDBJ databases">
        <authorList>
            <person name="Chen Y."/>
            <person name="Shah S."/>
            <person name="Dougan E. K."/>
            <person name="Thang M."/>
            <person name="Chan C."/>
        </authorList>
    </citation>
    <scope>NUCLEOTIDE SEQUENCE [LARGE SCALE GENOMIC DNA]</scope>
</reference>
<evidence type="ECO:0000313" key="1">
    <source>
        <dbReference type="EMBL" id="CAI4001038.1"/>
    </source>
</evidence>
<dbReference type="EMBL" id="CAMXCT010002879">
    <property type="protein sequence ID" value="CAI4001038.1"/>
    <property type="molecule type" value="Genomic_DNA"/>
</dbReference>
<dbReference type="EMBL" id="CAMXCT030002879">
    <property type="protein sequence ID" value="CAL4788350.1"/>
    <property type="molecule type" value="Genomic_DNA"/>
</dbReference>
<evidence type="ECO:0000313" key="2">
    <source>
        <dbReference type="EMBL" id="CAL4788350.1"/>
    </source>
</evidence>
<proteinExistence type="predicted"/>
<dbReference type="Proteomes" id="UP001152797">
    <property type="component" value="Unassembled WGS sequence"/>
</dbReference>
<sequence>MAAMKRPKPNPTPLTNVDLERASAMLQGAMSVEDAKSLETLRGLSDINCEEGKKVIDDLESRHGPAFWQNGMENLTDDEFTAKVVAGGRAHALRLVGKTWRAHVYKQHRLQVAYIQEYFLVRANVVKAELCQLQQLFGSSDAAALPRGDGQLTPWQIFFSHIWRQAAVQVVDLAGGPGCCAAGACSFFHEWLGVNKESSKARKIEATILDPVSEWAWCSEKLGFNFRRSASMSDMILEDCTFSADVVLIGWAMNFASKLFWQRLREAFRQRVAALPSCNPYALVLVVDRNPHALHFRDRREEVLQKAEVIQRDHGKNVTYAFLLGSEAGSGSSDFGDAPEE</sequence>
<keyword evidence="3" id="KW-1185">Reference proteome</keyword>
<accession>A0A9P1D029</accession>
<organism evidence="1">
    <name type="scientific">Cladocopium goreaui</name>
    <dbReference type="NCBI Taxonomy" id="2562237"/>
    <lineage>
        <taxon>Eukaryota</taxon>
        <taxon>Sar</taxon>
        <taxon>Alveolata</taxon>
        <taxon>Dinophyceae</taxon>
        <taxon>Suessiales</taxon>
        <taxon>Symbiodiniaceae</taxon>
        <taxon>Cladocopium</taxon>
    </lineage>
</organism>
<name>A0A9P1D029_9DINO</name>
<gene>
    <name evidence="1" type="ORF">C1SCF055_LOCUS27115</name>
</gene>
<dbReference type="AlphaFoldDB" id="A0A9P1D029"/>
<dbReference type="OrthoDB" id="415627at2759"/>
<reference evidence="1" key="1">
    <citation type="submission" date="2022-10" db="EMBL/GenBank/DDBJ databases">
        <authorList>
            <person name="Chen Y."/>
            <person name="Dougan E. K."/>
            <person name="Chan C."/>
            <person name="Rhodes N."/>
            <person name="Thang M."/>
        </authorList>
    </citation>
    <scope>NUCLEOTIDE SEQUENCE</scope>
</reference>
<comment type="caution">
    <text evidence="1">The sequence shown here is derived from an EMBL/GenBank/DDBJ whole genome shotgun (WGS) entry which is preliminary data.</text>
</comment>